<gene>
    <name evidence="3" type="ORF">D5086_0000029550</name>
</gene>
<dbReference type="PANTHER" id="PTHR33349">
    <property type="entry name" value="EMB|CAB62594.1"/>
    <property type="match status" value="1"/>
</dbReference>
<feature type="compositionally biased region" description="Basic and acidic residues" evidence="1">
    <location>
        <begin position="76"/>
        <end position="90"/>
    </location>
</feature>
<feature type="compositionally biased region" description="Low complexity" evidence="1">
    <location>
        <begin position="35"/>
        <end position="49"/>
    </location>
</feature>
<feature type="compositionally biased region" description="Acidic residues" evidence="1">
    <location>
        <begin position="246"/>
        <end position="255"/>
    </location>
</feature>
<comment type="caution">
    <text evidence="3">The sequence shown here is derived from an EMBL/GenBank/DDBJ whole genome shotgun (WGS) entry which is preliminary data.</text>
</comment>
<dbReference type="AlphaFoldDB" id="A0A4U5QYG2"/>
<feature type="compositionally biased region" description="Polar residues" evidence="1">
    <location>
        <begin position="50"/>
        <end position="59"/>
    </location>
</feature>
<dbReference type="PANTHER" id="PTHR33349:SF20">
    <property type="entry name" value="CHROMO DOMAIN CEC-LIKE PROTEIN"/>
    <property type="match status" value="1"/>
</dbReference>
<evidence type="ECO:0000259" key="2">
    <source>
        <dbReference type="SMART" id="SM01054"/>
    </source>
</evidence>
<name>A0A4U5QYG2_POPAL</name>
<feature type="region of interest" description="Disordered" evidence="1">
    <location>
        <begin position="19"/>
        <end position="164"/>
    </location>
</feature>
<feature type="compositionally biased region" description="Basic and acidic residues" evidence="1">
    <location>
        <begin position="118"/>
        <end position="129"/>
    </location>
</feature>
<feature type="region of interest" description="Disordered" evidence="1">
    <location>
        <begin position="226"/>
        <end position="405"/>
    </location>
</feature>
<organism evidence="3">
    <name type="scientific">Populus alba</name>
    <name type="common">White poplar</name>
    <dbReference type="NCBI Taxonomy" id="43335"/>
    <lineage>
        <taxon>Eukaryota</taxon>
        <taxon>Viridiplantae</taxon>
        <taxon>Streptophyta</taxon>
        <taxon>Embryophyta</taxon>
        <taxon>Tracheophyta</taxon>
        <taxon>Spermatophyta</taxon>
        <taxon>Magnoliopsida</taxon>
        <taxon>eudicotyledons</taxon>
        <taxon>Gunneridae</taxon>
        <taxon>Pentapetalae</taxon>
        <taxon>rosids</taxon>
        <taxon>fabids</taxon>
        <taxon>Malpighiales</taxon>
        <taxon>Salicaceae</taxon>
        <taxon>Saliceae</taxon>
        <taxon>Populus</taxon>
    </lineage>
</organism>
<evidence type="ECO:0000313" key="3">
    <source>
        <dbReference type="EMBL" id="TKS15831.1"/>
    </source>
</evidence>
<dbReference type="GO" id="GO:0005516">
    <property type="term" value="F:calmodulin binding"/>
    <property type="evidence" value="ECO:0007669"/>
    <property type="project" value="InterPro"/>
</dbReference>
<dbReference type="STRING" id="43335.A0A4U5QYG2"/>
<feature type="compositionally biased region" description="Basic and acidic residues" evidence="1">
    <location>
        <begin position="234"/>
        <end position="245"/>
    </location>
</feature>
<feature type="compositionally biased region" description="Polar residues" evidence="1">
    <location>
        <begin position="155"/>
        <end position="164"/>
    </location>
</feature>
<dbReference type="Pfam" id="PF07839">
    <property type="entry name" value="CaM_binding"/>
    <property type="match status" value="1"/>
</dbReference>
<dbReference type="InterPro" id="IPR012417">
    <property type="entry name" value="CaM-bd_dom_pln"/>
</dbReference>
<accession>A0A4U5QYG2</accession>
<proteinExistence type="predicted"/>
<feature type="domain" description="Calmodulin-binding" evidence="2">
    <location>
        <begin position="331"/>
        <end position="435"/>
    </location>
</feature>
<reference evidence="3" key="1">
    <citation type="submission" date="2018-10" db="EMBL/GenBank/DDBJ databases">
        <title>Population genomic analysis revealed the cold adaptation of white poplar.</title>
        <authorList>
            <person name="Liu Y.-J."/>
        </authorList>
    </citation>
    <scope>NUCLEOTIDE SEQUENCE [LARGE SCALE GENOMIC DNA]</scope>
    <source>
        <strain evidence="3">PAL-ZL1</strain>
    </source>
</reference>
<dbReference type="EMBL" id="RCHU01000075">
    <property type="protein sequence ID" value="TKS15831.1"/>
    <property type="molecule type" value="Genomic_DNA"/>
</dbReference>
<dbReference type="SMART" id="SM01054">
    <property type="entry name" value="CaM_binding"/>
    <property type="match status" value="1"/>
</dbReference>
<protein>
    <submittedName>
        <fullName evidence="3">Calmodulin-binding family protein</fullName>
    </submittedName>
</protein>
<feature type="compositionally biased region" description="Polar residues" evidence="1">
    <location>
        <begin position="385"/>
        <end position="394"/>
    </location>
</feature>
<feature type="compositionally biased region" description="Basic and acidic residues" evidence="1">
    <location>
        <begin position="287"/>
        <end position="307"/>
    </location>
</feature>
<sequence>MQDFLRIFLYGNNCKQWCPEEEKVTPSSHPHTSNRRQGSSRPASPSSGSTNKDNPSTPSGKPIPNYLKPTFSSRPESLKQVKKTGHEDTSQKPALLRRRSFDKPPSLHHVQKPLLSSDSKERPGRERLIRTARSSSFSSKNVTSPKTVFDRNATSHKPGQSQPLATRITRRSISPSTKKVSNALVLPKEPIRHDVAQNLDLETKQESNVESLLAHESEDILNAVSQEQVPSDSQKAKNKEEHIVSEETEVNDVTEDEKLKGSNITTVAEGEISNDPALAEPVEETETELHQESENRQAEEYNRKLEESIDTNANLEEGIAVEADDQVKVEESANENEVSPEVPVGEEKEGDMNKVNEGSEEHKPQEEQDKVVSNAQEEEKPDDANSPQKKQVVQGNKKESHAAYNDVIEETKNKLLEERKNKVKALVGAFETVIDYESK</sequence>
<evidence type="ECO:0000256" key="1">
    <source>
        <dbReference type="SAM" id="MobiDB-lite"/>
    </source>
</evidence>
<feature type="compositionally biased region" description="Basic and acidic residues" evidence="1">
    <location>
        <begin position="345"/>
        <end position="370"/>
    </location>
</feature>
<feature type="compositionally biased region" description="Polar residues" evidence="1">
    <location>
        <begin position="132"/>
        <end position="146"/>
    </location>
</feature>